<dbReference type="Proteomes" id="UP000315389">
    <property type="component" value="Unassembled WGS sequence"/>
</dbReference>
<keyword evidence="4" id="KW-1185">Reference proteome</keyword>
<keyword evidence="1" id="KW-0378">Hydrolase</keyword>
<evidence type="ECO:0000313" key="4">
    <source>
        <dbReference type="Proteomes" id="UP000315389"/>
    </source>
</evidence>
<dbReference type="SUPFAM" id="SSF55811">
    <property type="entry name" value="Nudix"/>
    <property type="match status" value="1"/>
</dbReference>
<accession>A0A542ZE19</accession>
<comment type="caution">
    <text evidence="3">The sequence shown here is derived from an EMBL/GenBank/DDBJ whole genome shotgun (WGS) entry which is preliminary data.</text>
</comment>
<sequence length="340" mass="37183">MGPTSLRIVDMSADIDRDAIDIAPVVQAAGSLPWRVKDGELQVQLIHRPRYNDWSWPKGRLNKGEPQPVGAVRETAEETGKPVSLGIPLPGLQYLLADGRVKRVHYWAATRAPKSAPVVAARFPVPAVDPDEIDGRKWLSVAEALERLTRRADQIPLKELISAHESGHLRTRPLIIARHGKAIDRSSWDGDEATRPLTPFGSGQADALTQLLAAFDVTRVLTSPWRRCAATVEPFATATGLTPEAAPELTEHAHERSRKSVRALVENLVADAPGAVLCTHRPVLPTIFEVLRESARPKVARALPKATPYLQPGGCLVAHIADTAKGPRIVAFERFKPTLW</sequence>
<dbReference type="PANTHER" id="PTHR21340:SF0">
    <property type="entry name" value="BIS(5'-NUCLEOSYL)-TETRAPHOSPHATASE [ASYMMETRICAL]"/>
    <property type="match status" value="1"/>
</dbReference>
<proteinExistence type="predicted"/>
<dbReference type="PANTHER" id="PTHR21340">
    <property type="entry name" value="DIADENOSINE 5,5-P1,P4-TETRAPHOSPHATE PYROPHOSPHOHYDROLASE MUTT"/>
    <property type="match status" value="1"/>
</dbReference>
<feature type="domain" description="Nudix hydrolase" evidence="2">
    <location>
        <begin position="24"/>
        <end position="162"/>
    </location>
</feature>
<dbReference type="Gene3D" id="3.40.50.1240">
    <property type="entry name" value="Phosphoglycerate mutase-like"/>
    <property type="match status" value="1"/>
</dbReference>
<dbReference type="CDD" id="cd07067">
    <property type="entry name" value="HP_PGM_like"/>
    <property type="match status" value="1"/>
</dbReference>
<dbReference type="EMBL" id="VFOS01000003">
    <property type="protein sequence ID" value="TQL58510.1"/>
    <property type="molecule type" value="Genomic_DNA"/>
</dbReference>
<protein>
    <submittedName>
        <fullName evidence="3">8-oxo-dGTP diphosphatase</fullName>
    </submittedName>
</protein>
<evidence type="ECO:0000256" key="1">
    <source>
        <dbReference type="ARBA" id="ARBA00022801"/>
    </source>
</evidence>
<gene>
    <name evidence="3" type="ORF">FB461_1924</name>
</gene>
<dbReference type="InterPro" id="IPR015797">
    <property type="entry name" value="NUDIX_hydrolase-like_dom_sf"/>
</dbReference>
<dbReference type="PROSITE" id="PS00893">
    <property type="entry name" value="NUDIX_BOX"/>
    <property type="match status" value="1"/>
</dbReference>
<dbReference type="AlphaFoldDB" id="A0A542ZE19"/>
<dbReference type="Pfam" id="PF00293">
    <property type="entry name" value="NUDIX"/>
    <property type="match status" value="1"/>
</dbReference>
<evidence type="ECO:0000313" key="3">
    <source>
        <dbReference type="EMBL" id="TQL58510.1"/>
    </source>
</evidence>
<evidence type="ECO:0000259" key="2">
    <source>
        <dbReference type="PROSITE" id="PS51462"/>
    </source>
</evidence>
<dbReference type="InterPro" id="IPR051325">
    <property type="entry name" value="Nudix_hydrolase_domain"/>
</dbReference>
<dbReference type="InterPro" id="IPR000086">
    <property type="entry name" value="NUDIX_hydrolase_dom"/>
</dbReference>
<dbReference type="SUPFAM" id="SSF53254">
    <property type="entry name" value="Phosphoglycerate mutase-like"/>
    <property type="match status" value="1"/>
</dbReference>
<reference evidence="3 4" key="1">
    <citation type="submission" date="2019-06" db="EMBL/GenBank/DDBJ databases">
        <title>Sequencing the genomes of 1000 actinobacteria strains.</title>
        <authorList>
            <person name="Klenk H.-P."/>
        </authorList>
    </citation>
    <scope>NUCLEOTIDE SEQUENCE [LARGE SCALE GENOMIC DNA]</scope>
    <source>
        <strain evidence="3 4">DSM 4813</strain>
    </source>
</reference>
<dbReference type="InterPro" id="IPR013078">
    <property type="entry name" value="His_Pase_superF_clade-1"/>
</dbReference>
<dbReference type="SMART" id="SM00855">
    <property type="entry name" value="PGAM"/>
    <property type="match status" value="1"/>
</dbReference>
<dbReference type="GO" id="GO:0006167">
    <property type="term" value="P:AMP biosynthetic process"/>
    <property type="evidence" value="ECO:0007669"/>
    <property type="project" value="TreeGrafter"/>
</dbReference>
<name>A0A542ZE19_RARFA</name>
<dbReference type="Pfam" id="PF00300">
    <property type="entry name" value="His_Phos_1"/>
    <property type="match status" value="1"/>
</dbReference>
<dbReference type="CDD" id="cd03673">
    <property type="entry name" value="NUDIX_Ap6A_hydrolase"/>
    <property type="match status" value="1"/>
</dbReference>
<dbReference type="InterPro" id="IPR020084">
    <property type="entry name" value="NUDIX_hydrolase_CS"/>
</dbReference>
<organism evidence="3 4">
    <name type="scientific">Rarobacter faecitabidus</name>
    <dbReference type="NCBI Taxonomy" id="13243"/>
    <lineage>
        <taxon>Bacteria</taxon>
        <taxon>Bacillati</taxon>
        <taxon>Actinomycetota</taxon>
        <taxon>Actinomycetes</taxon>
        <taxon>Micrococcales</taxon>
        <taxon>Rarobacteraceae</taxon>
        <taxon>Rarobacter</taxon>
    </lineage>
</organism>
<dbReference type="GO" id="GO:0004081">
    <property type="term" value="F:bis(5'-nucleosyl)-tetraphosphatase (asymmetrical) activity"/>
    <property type="evidence" value="ECO:0007669"/>
    <property type="project" value="TreeGrafter"/>
</dbReference>
<dbReference type="Gene3D" id="3.90.79.10">
    <property type="entry name" value="Nucleoside Triphosphate Pyrophosphohydrolase"/>
    <property type="match status" value="1"/>
</dbReference>
<dbReference type="PROSITE" id="PS51462">
    <property type="entry name" value="NUDIX"/>
    <property type="match status" value="1"/>
</dbReference>
<dbReference type="GO" id="GO:0006754">
    <property type="term" value="P:ATP biosynthetic process"/>
    <property type="evidence" value="ECO:0007669"/>
    <property type="project" value="TreeGrafter"/>
</dbReference>
<dbReference type="InterPro" id="IPR029033">
    <property type="entry name" value="His_PPase_superfam"/>
</dbReference>